<dbReference type="HAMAP" id="MF_01082">
    <property type="entry name" value="TruD"/>
    <property type="match status" value="1"/>
</dbReference>
<dbReference type="EC" id="5.4.99.27" evidence="4"/>
<evidence type="ECO:0000313" key="7">
    <source>
        <dbReference type="Proteomes" id="UP001501757"/>
    </source>
</evidence>
<dbReference type="PANTHER" id="PTHR47811">
    <property type="entry name" value="TRNA PSEUDOURIDINE SYNTHASE D"/>
    <property type="match status" value="1"/>
</dbReference>
<dbReference type="Proteomes" id="UP001501757">
    <property type="component" value="Unassembled WGS sequence"/>
</dbReference>
<gene>
    <name evidence="4" type="primary">truD</name>
    <name evidence="6" type="ORF">GCM10009092_03590</name>
</gene>
<dbReference type="Gene3D" id="3.30.2350.20">
    <property type="entry name" value="TruD, catalytic domain"/>
    <property type="match status" value="1"/>
</dbReference>
<keyword evidence="3 4" id="KW-0413">Isomerase</keyword>
<dbReference type="PROSITE" id="PS50984">
    <property type="entry name" value="TRUD"/>
    <property type="match status" value="1"/>
</dbReference>
<dbReference type="CDD" id="cd02575">
    <property type="entry name" value="PseudoU_synth_EcTruD"/>
    <property type="match status" value="1"/>
</dbReference>
<feature type="active site" description="Nucleophile" evidence="4">
    <location>
        <position position="81"/>
    </location>
</feature>
<name>A0ABP3GCX7_9ALTE</name>
<keyword evidence="2 4" id="KW-0819">tRNA processing</keyword>
<evidence type="ECO:0000259" key="5">
    <source>
        <dbReference type="PROSITE" id="PS50984"/>
    </source>
</evidence>
<accession>A0ABP3GCX7</accession>
<dbReference type="RefSeq" id="WP_343841039.1">
    <property type="nucleotide sequence ID" value="NZ_BAAAEI010000002.1"/>
</dbReference>
<comment type="caution">
    <text evidence="6">The sequence shown here is derived from an EMBL/GenBank/DDBJ whole genome shotgun (WGS) entry which is preliminary data.</text>
</comment>
<dbReference type="InterPro" id="IPR043165">
    <property type="entry name" value="TruD_insert_sf"/>
</dbReference>
<organism evidence="6 7">
    <name type="scientific">Bowmanella denitrificans</name>
    <dbReference type="NCBI Taxonomy" id="366582"/>
    <lineage>
        <taxon>Bacteria</taxon>
        <taxon>Pseudomonadati</taxon>
        <taxon>Pseudomonadota</taxon>
        <taxon>Gammaproteobacteria</taxon>
        <taxon>Alteromonadales</taxon>
        <taxon>Alteromonadaceae</taxon>
        <taxon>Bowmanella</taxon>
    </lineage>
</organism>
<comment type="catalytic activity">
    <reaction evidence="4">
        <text>uridine(13) in tRNA = pseudouridine(13) in tRNA</text>
        <dbReference type="Rhea" id="RHEA:42540"/>
        <dbReference type="Rhea" id="RHEA-COMP:10105"/>
        <dbReference type="Rhea" id="RHEA-COMP:10106"/>
        <dbReference type="ChEBI" id="CHEBI:65314"/>
        <dbReference type="ChEBI" id="CHEBI:65315"/>
        <dbReference type="EC" id="5.4.99.27"/>
    </reaction>
</comment>
<comment type="similarity">
    <text evidence="1 4">Belongs to the pseudouridine synthase TruD family.</text>
</comment>
<protein>
    <recommendedName>
        <fullName evidence="4">tRNA pseudouridine synthase D</fullName>
        <ecNumber evidence="4">5.4.99.27</ecNumber>
    </recommendedName>
    <alternativeName>
        <fullName evidence="4">tRNA pseudouridine(13) synthase</fullName>
    </alternativeName>
    <alternativeName>
        <fullName evidence="4">tRNA pseudouridylate synthase D</fullName>
    </alternativeName>
    <alternativeName>
        <fullName evidence="4">tRNA-uridine isomerase D</fullName>
    </alternativeName>
</protein>
<reference evidence="7" key="1">
    <citation type="journal article" date="2019" name="Int. J. Syst. Evol. Microbiol.">
        <title>The Global Catalogue of Microorganisms (GCM) 10K type strain sequencing project: providing services to taxonomists for standard genome sequencing and annotation.</title>
        <authorList>
            <consortium name="The Broad Institute Genomics Platform"/>
            <consortium name="The Broad Institute Genome Sequencing Center for Infectious Disease"/>
            <person name="Wu L."/>
            <person name="Ma J."/>
        </authorList>
    </citation>
    <scope>NUCLEOTIDE SEQUENCE [LARGE SCALE GENOMIC DNA]</scope>
    <source>
        <strain evidence="7">JCM 13378</strain>
    </source>
</reference>
<evidence type="ECO:0000256" key="1">
    <source>
        <dbReference type="ARBA" id="ARBA00007953"/>
    </source>
</evidence>
<dbReference type="InterPro" id="IPR042214">
    <property type="entry name" value="TruD_catalytic"/>
</dbReference>
<dbReference type="InterPro" id="IPR001656">
    <property type="entry name" value="PsdUridine_synth_TruD"/>
</dbReference>
<evidence type="ECO:0000313" key="6">
    <source>
        <dbReference type="EMBL" id="GAA0342303.1"/>
    </source>
</evidence>
<evidence type="ECO:0000256" key="4">
    <source>
        <dbReference type="HAMAP-Rule" id="MF_01082"/>
    </source>
</evidence>
<dbReference type="InterPro" id="IPR011760">
    <property type="entry name" value="PsdUridine_synth_TruD_insert"/>
</dbReference>
<dbReference type="InterPro" id="IPR020119">
    <property type="entry name" value="PsdUridine_synth_TruD_CS"/>
</dbReference>
<evidence type="ECO:0000256" key="2">
    <source>
        <dbReference type="ARBA" id="ARBA00022694"/>
    </source>
</evidence>
<dbReference type="Gene3D" id="3.30.2340.10">
    <property type="entry name" value="TruD, insertion domain"/>
    <property type="match status" value="1"/>
</dbReference>
<feature type="domain" description="TRUD" evidence="5">
    <location>
        <begin position="155"/>
        <end position="301"/>
    </location>
</feature>
<dbReference type="PROSITE" id="PS01268">
    <property type="entry name" value="UPF0024"/>
    <property type="match status" value="1"/>
</dbReference>
<dbReference type="PANTHER" id="PTHR47811:SF1">
    <property type="entry name" value="TRNA PSEUDOURIDINE SYNTHASE D"/>
    <property type="match status" value="1"/>
</dbReference>
<sequence length="347" mass="38760">MNLDTVHWQYLQGQPSGTGLLKAFAEDFIVREQLGYEPCGEGEHIYLWVRKNGLNTANVAEQLARFAGVHPRNVSFSGRKDKYAITEQWIGVHLPGKTDPDWNAFTLPGVDILKAVRHNRKLRTGTHKANAFELVLREISQVDEVNSRLSKLGAGVPNYFGEQRFGNRNGNLHLGARMLAGETIRDRQKRSMAISALRAWLFNEIVSCRIRDKYFNQPMDGDIMLLAGSNSFFCAEQWDETLQQRLNSQDILLSAPMWGEGALASKGAALAYESAQVQQHAELCAGLAALGLKQERRALVEYPQNLVWHWQEDCLHLSFSLPAGGFATAVTRELFNPKPAIAQTGGK</sequence>
<dbReference type="Pfam" id="PF01142">
    <property type="entry name" value="TruD"/>
    <property type="match status" value="2"/>
</dbReference>
<dbReference type="EMBL" id="BAAAEI010000002">
    <property type="protein sequence ID" value="GAA0342303.1"/>
    <property type="molecule type" value="Genomic_DNA"/>
</dbReference>
<dbReference type="InterPro" id="IPR050170">
    <property type="entry name" value="TruD_pseudoU_synthase"/>
</dbReference>
<keyword evidence="7" id="KW-1185">Reference proteome</keyword>
<proteinExistence type="inferred from homology"/>
<dbReference type="InterPro" id="IPR020103">
    <property type="entry name" value="PsdUridine_synth_cat_dom_sf"/>
</dbReference>
<evidence type="ECO:0000256" key="3">
    <source>
        <dbReference type="ARBA" id="ARBA00023235"/>
    </source>
</evidence>
<dbReference type="SUPFAM" id="SSF55120">
    <property type="entry name" value="Pseudouridine synthase"/>
    <property type="match status" value="1"/>
</dbReference>
<comment type="function">
    <text evidence="4">Responsible for synthesis of pseudouridine from uracil-13 in transfer RNAs.</text>
</comment>